<dbReference type="AlphaFoldDB" id="A0A0E9SZY2"/>
<organism evidence="1">
    <name type="scientific">Anguilla anguilla</name>
    <name type="common">European freshwater eel</name>
    <name type="synonym">Muraena anguilla</name>
    <dbReference type="NCBI Taxonomy" id="7936"/>
    <lineage>
        <taxon>Eukaryota</taxon>
        <taxon>Metazoa</taxon>
        <taxon>Chordata</taxon>
        <taxon>Craniata</taxon>
        <taxon>Vertebrata</taxon>
        <taxon>Euteleostomi</taxon>
        <taxon>Actinopterygii</taxon>
        <taxon>Neopterygii</taxon>
        <taxon>Teleostei</taxon>
        <taxon>Anguilliformes</taxon>
        <taxon>Anguillidae</taxon>
        <taxon>Anguilla</taxon>
    </lineage>
</organism>
<sequence length="98" mass="11195">MTLLTFRSEEAIRDQISKLSPSCTIPVHVNEQPRTWLEQEDLQTVVLNCFTPISMVELSKLVMSSKPTICPLNPIPSNWIKELFPVLLQHILKIINTP</sequence>
<proteinExistence type="predicted"/>
<reference evidence="1" key="2">
    <citation type="journal article" date="2015" name="Fish Shellfish Immunol.">
        <title>Early steps in the European eel (Anguilla anguilla)-Vibrio vulnificus interaction in the gills: Role of the RtxA13 toxin.</title>
        <authorList>
            <person name="Callol A."/>
            <person name="Pajuelo D."/>
            <person name="Ebbesson L."/>
            <person name="Teles M."/>
            <person name="MacKenzie S."/>
            <person name="Amaro C."/>
        </authorList>
    </citation>
    <scope>NUCLEOTIDE SEQUENCE</scope>
</reference>
<accession>A0A0E9SZY2</accession>
<evidence type="ECO:0000313" key="1">
    <source>
        <dbReference type="EMBL" id="JAH46225.1"/>
    </source>
</evidence>
<name>A0A0E9SZY2_ANGAN</name>
<reference evidence="1" key="1">
    <citation type="submission" date="2014-11" db="EMBL/GenBank/DDBJ databases">
        <authorList>
            <person name="Amaro Gonzalez C."/>
        </authorList>
    </citation>
    <scope>NUCLEOTIDE SEQUENCE</scope>
</reference>
<dbReference type="EMBL" id="GBXM01062352">
    <property type="protein sequence ID" value="JAH46225.1"/>
    <property type="molecule type" value="Transcribed_RNA"/>
</dbReference>
<protein>
    <submittedName>
        <fullName evidence="1">Uncharacterized protein</fullName>
    </submittedName>
</protein>